<dbReference type="AlphaFoldDB" id="A0AAN8WLS5"/>
<keyword evidence="3" id="KW-1185">Reference proteome</keyword>
<dbReference type="EMBL" id="JAXCGZ010023051">
    <property type="protein sequence ID" value="KAK7018007.1"/>
    <property type="molecule type" value="Genomic_DNA"/>
</dbReference>
<dbReference type="Proteomes" id="UP001381693">
    <property type="component" value="Unassembled WGS sequence"/>
</dbReference>
<evidence type="ECO:0000313" key="3">
    <source>
        <dbReference type="Proteomes" id="UP001381693"/>
    </source>
</evidence>
<dbReference type="InterPro" id="IPR013783">
    <property type="entry name" value="Ig-like_fold"/>
</dbReference>
<comment type="caution">
    <text evidence="2">The sequence shown here is derived from an EMBL/GenBank/DDBJ whole genome shotgun (WGS) entry which is preliminary data.</text>
</comment>
<gene>
    <name evidence="2" type="ORF">SK128_003371</name>
</gene>
<dbReference type="GO" id="GO:0032589">
    <property type="term" value="C:neuron projection membrane"/>
    <property type="evidence" value="ECO:0007669"/>
    <property type="project" value="TreeGrafter"/>
</dbReference>
<proteinExistence type="predicted"/>
<dbReference type="Gene3D" id="2.60.40.10">
    <property type="entry name" value="Immunoglobulins"/>
    <property type="match status" value="2"/>
</dbReference>
<accession>A0AAN8WLS5</accession>
<dbReference type="SMART" id="SM00409">
    <property type="entry name" value="IG"/>
    <property type="match status" value="2"/>
</dbReference>
<dbReference type="PROSITE" id="PS50835">
    <property type="entry name" value="IG_LIKE"/>
    <property type="match status" value="2"/>
</dbReference>
<dbReference type="InterPro" id="IPR013151">
    <property type="entry name" value="Immunoglobulin_dom"/>
</dbReference>
<feature type="domain" description="Ig-like" evidence="1">
    <location>
        <begin position="1"/>
        <end position="114"/>
    </location>
</feature>
<name>A0AAN8WLS5_HALRR</name>
<dbReference type="GO" id="GO:0050808">
    <property type="term" value="P:synapse organization"/>
    <property type="evidence" value="ECO:0007669"/>
    <property type="project" value="TreeGrafter"/>
</dbReference>
<feature type="domain" description="Ig-like" evidence="1">
    <location>
        <begin position="122"/>
        <end position="219"/>
    </location>
</feature>
<dbReference type="InterPro" id="IPR036179">
    <property type="entry name" value="Ig-like_dom_sf"/>
</dbReference>
<organism evidence="2 3">
    <name type="scientific">Halocaridina rubra</name>
    <name type="common">Hawaiian red shrimp</name>
    <dbReference type="NCBI Taxonomy" id="373956"/>
    <lineage>
        <taxon>Eukaryota</taxon>
        <taxon>Metazoa</taxon>
        <taxon>Ecdysozoa</taxon>
        <taxon>Arthropoda</taxon>
        <taxon>Crustacea</taxon>
        <taxon>Multicrustacea</taxon>
        <taxon>Malacostraca</taxon>
        <taxon>Eumalacostraca</taxon>
        <taxon>Eucarida</taxon>
        <taxon>Decapoda</taxon>
        <taxon>Pleocyemata</taxon>
        <taxon>Caridea</taxon>
        <taxon>Atyoidea</taxon>
        <taxon>Atyidae</taxon>
        <taxon>Halocaridina</taxon>
    </lineage>
</organism>
<dbReference type="SUPFAM" id="SSF48726">
    <property type="entry name" value="Immunoglobulin"/>
    <property type="match status" value="2"/>
</dbReference>
<dbReference type="InterPro" id="IPR007110">
    <property type="entry name" value="Ig-like_dom"/>
</dbReference>
<reference evidence="2 3" key="1">
    <citation type="submission" date="2023-11" db="EMBL/GenBank/DDBJ databases">
        <title>Halocaridina rubra genome assembly.</title>
        <authorList>
            <person name="Smith C."/>
        </authorList>
    </citation>
    <scope>NUCLEOTIDE SEQUENCE [LARGE SCALE GENOMIC DNA]</scope>
    <source>
        <strain evidence="2">EP-1</strain>
        <tissue evidence="2">Whole</tissue>
    </source>
</reference>
<dbReference type="PANTHER" id="PTHR23279">
    <property type="entry name" value="DEFECTIVE PROBOSCIS EXTENSION RESPONSE DPR -RELATED"/>
    <property type="match status" value="1"/>
</dbReference>
<dbReference type="PANTHER" id="PTHR23279:SF46">
    <property type="entry name" value="DEFECTIVE PROBOSCIS EXTENSION RESPONSE 10, ISOFORM A-RELATED"/>
    <property type="match status" value="1"/>
</dbReference>
<dbReference type="Pfam" id="PF00047">
    <property type="entry name" value="ig"/>
    <property type="match status" value="1"/>
</dbReference>
<evidence type="ECO:0000313" key="2">
    <source>
        <dbReference type="EMBL" id="KAK7018007.1"/>
    </source>
</evidence>
<dbReference type="InterPro" id="IPR037448">
    <property type="entry name" value="Zig-8"/>
</dbReference>
<dbReference type="FunFam" id="2.60.40.10:FF:000533">
    <property type="entry name" value="Uncharacterized protein, isoform A"/>
    <property type="match status" value="1"/>
</dbReference>
<dbReference type="CDD" id="cd00096">
    <property type="entry name" value="Ig"/>
    <property type="match status" value="1"/>
</dbReference>
<sequence length="309" mass="34834">MALLECHSPSSRLFHNLCRFTTASSSYCPYHRAISVRYSPVVTADAHQSRVSWMRGRDLRILTVGRYTYTTDLRYEALHQEGTNQWTLRIKSVQPRDQGTYECQLSTRPIKAFTTYLKVLEPRSEILGAPDLYVQRASMINLTCILHDLPEPPVYVLWYHTNKYHKNRNVSYSSSRGGISMIIEKGPTTTSYLLIQSARVTDSGVYTCAPSNHNATSVALHVLNGETLKPLGKLTLKYRSLLGRSIRNTEALSEVKFNTWRPLGEFPAAMQTNGSVDNGRAAKVSGTTMTVFQIIVLIRLFSMFALNST</sequence>
<evidence type="ECO:0000259" key="1">
    <source>
        <dbReference type="PROSITE" id="PS50835"/>
    </source>
</evidence>
<protein>
    <recommendedName>
        <fullName evidence="1">Ig-like domain-containing protein</fullName>
    </recommendedName>
</protein>
<dbReference type="InterPro" id="IPR003599">
    <property type="entry name" value="Ig_sub"/>
</dbReference>